<organism evidence="2 3">
    <name type="scientific">Campylobacter californiensis</name>
    <dbReference type="NCBI Taxonomy" id="1032243"/>
    <lineage>
        <taxon>Bacteria</taxon>
        <taxon>Pseudomonadati</taxon>
        <taxon>Campylobacterota</taxon>
        <taxon>Epsilonproteobacteria</taxon>
        <taxon>Campylobacterales</taxon>
        <taxon>Campylobacteraceae</taxon>
        <taxon>Campylobacter</taxon>
    </lineage>
</organism>
<comment type="caution">
    <text evidence="2">The sequence shown here is derived from an EMBL/GenBank/DDBJ whole genome shotgun (WGS) entry which is preliminary data.</text>
</comment>
<evidence type="ECO:0000313" key="2">
    <source>
        <dbReference type="EMBL" id="MBE3607264.1"/>
    </source>
</evidence>
<dbReference type="InterPro" id="IPR008638">
    <property type="entry name" value="FhaB/CdiA-like_TPS"/>
</dbReference>
<sequence length="475" mass="50872">MNLIQIFSIISCIFIIISLFISQILAQIIPDKSASQSNQPAISKSSNNAFIVNIVTPNNKGISFDEYTRFNTPNSGTVLNNSVNGANTSIAGFVNANPFLNGGYANLIVNQVNSSNPSLLKGNLEIAGKRADLLIANPSGISINGLNIINASSSSFATAKLHMNAGDLKSLNLTPILNASNPMQGKIVIKDQGLNDTSSNYTNIIANTISIASSIHSNELNLISTNDMVISDKDRLFNKIRPTSSSSSSMPSISIDSSSLGGMYANKINIIATKDGVGVNNAGIISASKISINANGDIINLNTIKAKDELQLNSAKTISNQDSALISSSNDMSLFAGFISNLTNSNIIAANHLNIKANNLNNFSQSVIKTRFEQYTDVLNLTCGSCGDRTFDLSVDMQTIKDEIINEWELANKSYNSEMLSKELFERVVLSDATLYALNLHTKNLILESLRDRYTSNEKGMGIGAGIGFSGDQTT</sequence>
<dbReference type="EMBL" id="LIWG01000001">
    <property type="protein sequence ID" value="MBE3607264.1"/>
    <property type="molecule type" value="Genomic_DNA"/>
</dbReference>
<keyword evidence="3" id="KW-1185">Reference proteome</keyword>
<dbReference type="AlphaFoldDB" id="A0AAW3ZQI8"/>
<evidence type="ECO:0000259" key="1">
    <source>
        <dbReference type="SMART" id="SM00912"/>
    </source>
</evidence>
<accession>A0AAW3ZQI8</accession>
<name>A0AAW3ZQI8_9BACT</name>
<feature type="domain" description="Filamentous haemagglutinin FhaB/tRNA nuclease CdiA-like TPS" evidence="1">
    <location>
        <begin position="46"/>
        <end position="166"/>
    </location>
</feature>
<dbReference type="InterPro" id="IPR011050">
    <property type="entry name" value="Pectin_lyase_fold/virulence"/>
</dbReference>
<dbReference type="SUPFAM" id="SSF51126">
    <property type="entry name" value="Pectin lyase-like"/>
    <property type="match status" value="1"/>
</dbReference>
<reference evidence="2 3" key="1">
    <citation type="submission" date="2015-08" db="EMBL/GenBank/DDBJ databases">
        <title>Comparative genomics of the Campylobacter concisus group.</title>
        <authorList>
            <person name="Yee E."/>
            <person name="Chapman M.H."/>
            <person name="Huynh S."/>
            <person name="Bono J.L."/>
            <person name="On S.L."/>
            <person name="St Leger J."/>
            <person name="Foster G."/>
            <person name="Parker C.T."/>
            <person name="Miller W.G."/>
        </authorList>
    </citation>
    <scope>NUCLEOTIDE SEQUENCE [LARGE SCALE GENOMIC DNA]</scope>
    <source>
        <strain evidence="2 3">RM9337</strain>
    </source>
</reference>
<dbReference type="NCBIfam" id="TIGR01901">
    <property type="entry name" value="adhes_NPXG"/>
    <property type="match status" value="1"/>
</dbReference>
<protein>
    <submittedName>
        <fullName evidence="2">Filamentous hemagglutinin N-terminal domain-containing protein</fullName>
    </submittedName>
</protein>
<gene>
    <name evidence="2" type="ORF">CCAL9337_00745</name>
</gene>
<dbReference type="RefSeq" id="WP_170015151.1">
    <property type="nucleotide sequence ID" value="NZ_CP012545.1"/>
</dbReference>
<dbReference type="SMART" id="SM00912">
    <property type="entry name" value="Haemagg_act"/>
    <property type="match status" value="1"/>
</dbReference>
<proteinExistence type="predicted"/>
<dbReference type="Pfam" id="PF05860">
    <property type="entry name" value="TPS"/>
    <property type="match status" value="1"/>
</dbReference>
<evidence type="ECO:0000313" key="3">
    <source>
        <dbReference type="Proteomes" id="UP000650616"/>
    </source>
</evidence>
<dbReference type="Gene3D" id="2.160.20.10">
    <property type="entry name" value="Single-stranded right-handed beta-helix, Pectin lyase-like"/>
    <property type="match status" value="1"/>
</dbReference>
<dbReference type="Proteomes" id="UP000650616">
    <property type="component" value="Unassembled WGS sequence"/>
</dbReference>
<dbReference type="InterPro" id="IPR012334">
    <property type="entry name" value="Pectin_lyas_fold"/>
</dbReference>